<gene>
    <name evidence="2" type="ORF">G0P99_12040</name>
</gene>
<protein>
    <submittedName>
        <fullName evidence="2">ParB N-terminal domain-containing protein</fullName>
    </submittedName>
</protein>
<dbReference type="RefSeq" id="WP_164130090.1">
    <property type="nucleotide sequence ID" value="NZ_JAAGOX010000019.1"/>
</dbReference>
<dbReference type="InterPro" id="IPR036086">
    <property type="entry name" value="ParB/Sulfiredoxin_sf"/>
</dbReference>
<sequence>MALALPGGGFPISAEERNQMQNATTTSGAQPDQSQTRTTCRFLWPRDITSDPEFRFRHTGTDRGHVRGLAQTLRTSGELDPVLVWQEIDPTGQPTGRLVLLDGHHRLAAYATAKPREGVPAAVFHGDRAGAMLAAVRANSREQLPLTKNERMDAAWRLVRLPGERLKVKDIAGASGVGPRSVDNMRKRWKAMIAAGKEATGEWWRDRHDDLPERKDRPEMTDAERRAHIEQIATRIREALGKMPWQDEEIAAEAIQLAVGTAKLRSMAEWLFFGDEFEAAETGSFAGNLREPDTAPDDCDF</sequence>
<dbReference type="SMART" id="SM00470">
    <property type="entry name" value="ParB"/>
    <property type="match status" value="1"/>
</dbReference>
<evidence type="ECO:0000259" key="1">
    <source>
        <dbReference type="SMART" id="SM00470"/>
    </source>
</evidence>
<proteinExistence type="predicted"/>
<evidence type="ECO:0000313" key="2">
    <source>
        <dbReference type="EMBL" id="NDW45691.1"/>
    </source>
</evidence>
<feature type="domain" description="ParB-like N-terminal" evidence="1">
    <location>
        <begin position="41"/>
        <end position="140"/>
    </location>
</feature>
<dbReference type="AlphaFoldDB" id="A0A6B2NNJ4"/>
<comment type="caution">
    <text evidence="2">The sequence shown here is derived from an EMBL/GenBank/DDBJ whole genome shotgun (WGS) entry which is preliminary data.</text>
</comment>
<dbReference type="EMBL" id="JAAGOX010000019">
    <property type="protein sequence ID" value="NDW45691.1"/>
    <property type="molecule type" value="Genomic_DNA"/>
</dbReference>
<accession>A0A6B2NNJ4</accession>
<reference evidence="2" key="1">
    <citation type="submission" date="2020-02" db="EMBL/GenBank/DDBJ databases">
        <title>Delineation of the pyrene-degrading pathway in Roseobacter clade bacteria by genomic analysis.</title>
        <authorList>
            <person name="Zhou H."/>
            <person name="Wang H."/>
        </authorList>
    </citation>
    <scope>NUCLEOTIDE SEQUENCE</scope>
    <source>
        <strain evidence="2">PrR005</strain>
    </source>
</reference>
<organism evidence="2">
    <name type="scientific">Ruegeria sp. PrR005</name>
    <dbReference type="NCBI Taxonomy" id="2706882"/>
    <lineage>
        <taxon>Bacteria</taxon>
        <taxon>Pseudomonadati</taxon>
        <taxon>Pseudomonadota</taxon>
        <taxon>Alphaproteobacteria</taxon>
        <taxon>Rhodobacterales</taxon>
        <taxon>Roseobacteraceae</taxon>
        <taxon>Ruegeria</taxon>
    </lineage>
</organism>
<dbReference type="InterPro" id="IPR003115">
    <property type="entry name" value="ParB_N"/>
</dbReference>
<name>A0A6B2NNJ4_9RHOB</name>
<dbReference type="SUPFAM" id="SSF110849">
    <property type="entry name" value="ParB/Sulfiredoxin"/>
    <property type="match status" value="1"/>
</dbReference>